<dbReference type="InterPro" id="IPR025680">
    <property type="entry name" value="DddI"/>
</dbReference>
<keyword evidence="2" id="KW-1185">Reference proteome</keyword>
<dbReference type="AlphaFoldDB" id="A0A419HZI8"/>
<protein>
    <submittedName>
        <fullName evidence="1">Uncharacterized protein</fullName>
    </submittedName>
</protein>
<dbReference type="Proteomes" id="UP000285112">
    <property type="component" value="Unassembled WGS sequence"/>
</dbReference>
<gene>
    <name evidence="1" type="ORF">D5S19_21470</name>
</gene>
<organism evidence="1 2">
    <name type="scientific">Amycolatopsis panacis</name>
    <dbReference type="NCBI Taxonomy" id="2340917"/>
    <lineage>
        <taxon>Bacteria</taxon>
        <taxon>Bacillati</taxon>
        <taxon>Actinomycetota</taxon>
        <taxon>Actinomycetes</taxon>
        <taxon>Pseudonocardiales</taxon>
        <taxon>Pseudonocardiaceae</taxon>
        <taxon>Amycolatopsis</taxon>
    </lineage>
</organism>
<proteinExistence type="predicted"/>
<evidence type="ECO:0000313" key="1">
    <source>
        <dbReference type="EMBL" id="RJQ82675.1"/>
    </source>
</evidence>
<dbReference type="EMBL" id="QZFV01000100">
    <property type="protein sequence ID" value="RJQ82675.1"/>
    <property type="molecule type" value="Genomic_DNA"/>
</dbReference>
<evidence type="ECO:0000313" key="2">
    <source>
        <dbReference type="Proteomes" id="UP000285112"/>
    </source>
</evidence>
<comment type="caution">
    <text evidence="1">The sequence shown here is derived from an EMBL/GenBank/DDBJ whole genome shotgun (WGS) entry which is preliminary data.</text>
</comment>
<dbReference type="Pfam" id="PF14430">
    <property type="entry name" value="Imm1"/>
    <property type="match status" value="1"/>
</dbReference>
<name>A0A419HZI8_9PSEU</name>
<sequence>MHDDRARPELPQDVHRRSQAVVTLEVWYNQEPDNDYSEGDPAIVIETPEELDALIARVQADTKDVAVPSMVECSVVGDPQRGVFDMGIGQATGFVMFMTSEPAQTHSDGNSGEYVVYDYMAHVREIPASYEVPMDEVRRVAREFLATGTVPTGLTPKTDTK</sequence>
<reference evidence="1 2" key="1">
    <citation type="submission" date="2018-09" db="EMBL/GenBank/DDBJ databases">
        <title>YIM PH 21725 draft genome.</title>
        <authorList>
            <person name="Miao C."/>
        </authorList>
    </citation>
    <scope>NUCLEOTIDE SEQUENCE [LARGE SCALE GENOMIC DNA]</scope>
    <source>
        <strain evidence="2">YIM PH21725</strain>
    </source>
</reference>
<accession>A0A419HZI8</accession>